<organism evidence="1 2">
    <name type="scientific">Hanseniaspora osmophila</name>
    <dbReference type="NCBI Taxonomy" id="56408"/>
    <lineage>
        <taxon>Eukaryota</taxon>
        <taxon>Fungi</taxon>
        <taxon>Dikarya</taxon>
        <taxon>Ascomycota</taxon>
        <taxon>Saccharomycotina</taxon>
        <taxon>Saccharomycetes</taxon>
        <taxon>Saccharomycodales</taxon>
        <taxon>Saccharomycodaceae</taxon>
        <taxon>Hanseniaspora</taxon>
    </lineage>
</organism>
<proteinExistence type="predicted"/>
<comment type="caution">
    <text evidence="1">The sequence shown here is derived from an EMBL/GenBank/DDBJ whole genome shotgun (WGS) entry which is preliminary data.</text>
</comment>
<dbReference type="InParanoid" id="A0A1E5RF84"/>
<keyword evidence="2" id="KW-1185">Reference proteome</keyword>
<dbReference type="AlphaFoldDB" id="A0A1E5RF84"/>
<name>A0A1E5RF84_9ASCO</name>
<accession>A0A1E5RF84</accession>
<dbReference type="EMBL" id="LPNM01000007">
    <property type="protein sequence ID" value="OEJ85570.1"/>
    <property type="molecule type" value="Genomic_DNA"/>
</dbReference>
<dbReference type="Proteomes" id="UP000095728">
    <property type="component" value="Unassembled WGS sequence"/>
</dbReference>
<protein>
    <submittedName>
        <fullName evidence="1">Uncharacterized protein</fullName>
    </submittedName>
</protein>
<evidence type="ECO:0000313" key="2">
    <source>
        <dbReference type="Proteomes" id="UP000095728"/>
    </source>
</evidence>
<sequence length="437" mass="50614">MRVIDNGSDIVHIDNAKNEKTNDDTLLQQILDIFNRYGKFKNDVSFDCIIKDEELLFNTRMEDVLKKLSILDTSFEQNFLLQNCNQCFHDYNILLNEKINFLINTWDLPIFNALVGNLDISIISNIISTNNTIKEKLKFHEKICISIFNKCNGILKDIIDPLIAKITDLAHFIIEYITSNGIQSLYLENELLLLFKLWSLTYLELLRNIEYYYIMIMKSRLLIILYELLKFKRKILYIQTEKYKEFKMGENYDKGIGKMLYGNHKNINNHLELIEVLKKYCNMDGVIIGYGKFIIGFLNAEANMSEANMSEASNSVSSTSGVNTNTINNKQTPTTDLTFNDCVDLFNDIEKMYLKLKSEMDMDFQEENDSMIFNKNRLENTSQLPNMQALFNTNKTVLDELPNLMNEFGVSKTGGKENVNISKTESVLDQVDRLGVD</sequence>
<reference evidence="2" key="1">
    <citation type="journal article" date="2016" name="Genome Announc.">
        <title>Genome sequences of three species of Hanseniaspora isolated from spontaneous wine fermentations.</title>
        <authorList>
            <person name="Sternes P.R."/>
            <person name="Lee D."/>
            <person name="Kutyna D.R."/>
            <person name="Borneman A.R."/>
        </authorList>
    </citation>
    <scope>NUCLEOTIDE SEQUENCE [LARGE SCALE GENOMIC DNA]</scope>
    <source>
        <strain evidence="2">AWRI3579</strain>
    </source>
</reference>
<evidence type="ECO:0000313" key="1">
    <source>
        <dbReference type="EMBL" id="OEJ85570.1"/>
    </source>
</evidence>
<gene>
    <name evidence="1" type="ORF">AWRI3579_g2450</name>
</gene>